<organism evidence="1">
    <name type="scientific">Amorphochlora amoebiformis</name>
    <dbReference type="NCBI Taxonomy" id="1561963"/>
    <lineage>
        <taxon>Eukaryota</taxon>
        <taxon>Sar</taxon>
        <taxon>Rhizaria</taxon>
        <taxon>Cercozoa</taxon>
        <taxon>Chlorarachniophyceae</taxon>
        <taxon>Amorphochlora</taxon>
    </lineage>
</organism>
<dbReference type="AlphaFoldDB" id="A0A0H5BR17"/>
<protein>
    <submittedName>
        <fullName evidence="1">Uncharacterized protein</fullName>
    </submittedName>
</protein>
<reference evidence="1" key="1">
    <citation type="journal article" date="2015" name="Genome Biol. Evol.">
        <title>Nucleomorph Genome Sequences of Two Chlorarachniophytes, Amorphochlora amoebiformis and Lotharella vacuolata.</title>
        <authorList>
            <person name="Suzuki S."/>
            <person name="Shirato S."/>
            <person name="Hirakawa Y."/>
            <person name="Ishida K."/>
        </authorList>
    </citation>
    <scope>NUCLEOTIDE SEQUENCE</scope>
    <source>
        <strain evidence="1">CCMP2058</strain>
    </source>
</reference>
<evidence type="ECO:0000313" key="1">
    <source>
        <dbReference type="EMBL" id="BAS01919.1"/>
    </source>
</evidence>
<accession>A0A0H5BR17</accession>
<name>A0A0H5BR17_9EUKA</name>
<dbReference type="EMBL" id="AB996603">
    <property type="protein sequence ID" value="BAS01919.1"/>
    <property type="molecule type" value="Genomic_DNA"/>
</dbReference>
<proteinExistence type="predicted"/>
<keyword evidence="1" id="KW-0542">Nucleomorph</keyword>
<geneLocation type="nucleomorph" evidence="1"/>
<sequence>MLYFMDKKILLSSYNKAFHSFQKEFIRSIKGYRSLFSYVSDSDIIRMGIFNNQSISINLKSSEIIIRDQVKDIEIVKMFPTYPIKNNYSVYRNDSFYSSNWNLVVTVYRNRQSIDRSTTLNTSSKIILSNNFDHNPRCRNLFYIIELSDKKADYYKKFSNSNFMINKLKAELKILYFNKHNITIKGKFGIMFKILNIKSFYQYQEQKIFGLQGLKYYSKNFSPSSKMISIDKEKFLNISPELQERVYFFNNSSTVTLNIPSNSLLAVKSTKGFNNLSITCVDPKYSSLFCGNILESKMIRKNELFMGVAVVYVSNR</sequence>